<name>A0A8H4QWW5_9AGAR</name>
<dbReference type="EC" id="3.1.3.84" evidence="2"/>
<dbReference type="InterPro" id="IPR002589">
    <property type="entry name" value="Macro_dom"/>
</dbReference>
<evidence type="ECO:0000256" key="4">
    <source>
        <dbReference type="ARBA" id="ARBA00034427"/>
    </source>
</evidence>
<dbReference type="PANTHER" id="PTHR12521">
    <property type="entry name" value="PROTEIN C6ORF130"/>
    <property type="match status" value="1"/>
</dbReference>
<dbReference type="InterPro" id="IPR050892">
    <property type="entry name" value="ADP-ribose_metab_enzymes"/>
</dbReference>
<dbReference type="Proteomes" id="UP000521872">
    <property type="component" value="Unassembled WGS sequence"/>
</dbReference>
<gene>
    <name evidence="6" type="ORF">D9613_005983</name>
</gene>
<dbReference type="EMBL" id="JAACJL010000030">
    <property type="protein sequence ID" value="KAF4617797.1"/>
    <property type="molecule type" value="Genomic_DNA"/>
</dbReference>
<dbReference type="GO" id="GO:0140291">
    <property type="term" value="P:peptidyl-glutamate ADP-deribosylation"/>
    <property type="evidence" value="ECO:0007669"/>
    <property type="project" value="TreeGrafter"/>
</dbReference>
<evidence type="ECO:0000313" key="6">
    <source>
        <dbReference type="EMBL" id="KAF4617797.1"/>
    </source>
</evidence>
<dbReference type="PROSITE" id="PS51154">
    <property type="entry name" value="MACRO"/>
    <property type="match status" value="1"/>
</dbReference>
<evidence type="ECO:0000259" key="5">
    <source>
        <dbReference type="PROSITE" id="PS51154"/>
    </source>
</evidence>
<dbReference type="PANTHER" id="PTHR12521:SF0">
    <property type="entry name" value="ADP-RIBOSE GLYCOHYDROLASE OARD1"/>
    <property type="match status" value="1"/>
</dbReference>
<comment type="similarity">
    <text evidence="1">Belongs to the POA1 family.</text>
</comment>
<comment type="caution">
    <text evidence="6">The sequence shown here is derived from an EMBL/GenBank/DDBJ whole genome shotgun (WGS) entry which is preliminary data.</text>
</comment>
<evidence type="ECO:0000256" key="1">
    <source>
        <dbReference type="ARBA" id="ARBA00006575"/>
    </source>
</evidence>
<dbReference type="Pfam" id="PF01661">
    <property type="entry name" value="Macro"/>
    <property type="match status" value="1"/>
</dbReference>
<dbReference type="SUPFAM" id="SSF52949">
    <property type="entry name" value="Macro domain-like"/>
    <property type="match status" value="1"/>
</dbReference>
<dbReference type="Gene3D" id="3.40.220.10">
    <property type="entry name" value="Leucine Aminopeptidase, subunit E, domain 1"/>
    <property type="match status" value="1"/>
</dbReference>
<evidence type="ECO:0000256" key="2">
    <source>
        <dbReference type="ARBA" id="ARBA00012983"/>
    </source>
</evidence>
<keyword evidence="7" id="KW-1185">Reference proteome</keyword>
<dbReference type="AlphaFoldDB" id="A0A8H4QWW5"/>
<proteinExistence type="inferred from homology"/>
<dbReference type="SMART" id="SM00506">
    <property type="entry name" value="A1pp"/>
    <property type="match status" value="1"/>
</dbReference>
<dbReference type="CDD" id="cd02901">
    <property type="entry name" value="Macro_Poa1p-like"/>
    <property type="match status" value="1"/>
</dbReference>
<sequence>MSKITHVVGDLFASPSNTILVHACNTLGSWGSGIAVAFREKYPAQYEKYRAHCKQHGDALAGTCLLLPGEDHDIACLFTSRAYGKRKDTPEQILQATRTAVQDLMNQNVHNKPLHACRFNSGKFAVPWERTEAVLNNLGVSMVVYTPQ</sequence>
<reference evidence="6 7" key="1">
    <citation type="submission" date="2019-12" db="EMBL/GenBank/DDBJ databases">
        <authorList>
            <person name="Floudas D."/>
            <person name="Bentzer J."/>
            <person name="Ahren D."/>
            <person name="Johansson T."/>
            <person name="Persson P."/>
            <person name="Tunlid A."/>
        </authorList>
    </citation>
    <scope>NUCLEOTIDE SEQUENCE [LARGE SCALE GENOMIC DNA]</scope>
    <source>
        <strain evidence="6 7">CBS 102.39</strain>
    </source>
</reference>
<organism evidence="6 7">
    <name type="scientific">Agrocybe pediades</name>
    <dbReference type="NCBI Taxonomy" id="84607"/>
    <lineage>
        <taxon>Eukaryota</taxon>
        <taxon>Fungi</taxon>
        <taxon>Dikarya</taxon>
        <taxon>Basidiomycota</taxon>
        <taxon>Agaricomycotina</taxon>
        <taxon>Agaricomycetes</taxon>
        <taxon>Agaricomycetidae</taxon>
        <taxon>Agaricales</taxon>
        <taxon>Agaricineae</taxon>
        <taxon>Strophariaceae</taxon>
        <taxon>Agrocybe</taxon>
    </lineage>
</organism>
<feature type="domain" description="Macro" evidence="5">
    <location>
        <begin position="1"/>
        <end position="148"/>
    </location>
</feature>
<accession>A0A8H4QWW5</accession>
<evidence type="ECO:0000313" key="7">
    <source>
        <dbReference type="Proteomes" id="UP000521872"/>
    </source>
</evidence>
<dbReference type="OrthoDB" id="2155246at2759"/>
<protein>
    <recommendedName>
        <fullName evidence="3">ADP-ribose 1''-phosphate phosphatase</fullName>
        <ecNumber evidence="2">3.1.3.84</ecNumber>
    </recommendedName>
</protein>
<dbReference type="InterPro" id="IPR043472">
    <property type="entry name" value="Macro_dom-like"/>
</dbReference>
<evidence type="ECO:0000256" key="3">
    <source>
        <dbReference type="ARBA" id="ARBA00019744"/>
    </source>
</evidence>
<comment type="catalytic activity">
    <reaction evidence="4">
        <text>ADP-alpha-D-ribose 1''-phosphate + H2O = ADP-D-ribose + phosphate</text>
        <dbReference type="Rhea" id="RHEA:25029"/>
        <dbReference type="ChEBI" id="CHEBI:15377"/>
        <dbReference type="ChEBI" id="CHEBI:43474"/>
        <dbReference type="ChEBI" id="CHEBI:57967"/>
        <dbReference type="ChEBI" id="CHEBI:58753"/>
        <dbReference type="EC" id="3.1.3.84"/>
    </reaction>
</comment>